<proteinExistence type="predicted"/>
<evidence type="ECO:0000256" key="1">
    <source>
        <dbReference type="SAM" id="SignalP"/>
    </source>
</evidence>
<reference evidence="2" key="1">
    <citation type="journal article" date="2020" name="bioRxiv">
        <title>Chromosome-level reference genome of the European wasp spider Argiope bruennichi: a resource for studies on range expansion and evolutionary adaptation.</title>
        <authorList>
            <person name="Sheffer M.M."/>
            <person name="Hoppe A."/>
            <person name="Krehenwinkel H."/>
            <person name="Uhl G."/>
            <person name="Kuss A.W."/>
            <person name="Jensen L."/>
            <person name="Jensen C."/>
            <person name="Gillespie R.G."/>
            <person name="Hoff K.J."/>
            <person name="Prost S."/>
        </authorList>
    </citation>
    <scope>NUCLEOTIDE SEQUENCE</scope>
</reference>
<organism evidence="2 3">
    <name type="scientific">Argiope bruennichi</name>
    <name type="common">Wasp spider</name>
    <name type="synonym">Aranea bruennichi</name>
    <dbReference type="NCBI Taxonomy" id="94029"/>
    <lineage>
        <taxon>Eukaryota</taxon>
        <taxon>Metazoa</taxon>
        <taxon>Ecdysozoa</taxon>
        <taxon>Arthropoda</taxon>
        <taxon>Chelicerata</taxon>
        <taxon>Arachnida</taxon>
        <taxon>Araneae</taxon>
        <taxon>Araneomorphae</taxon>
        <taxon>Entelegynae</taxon>
        <taxon>Araneoidea</taxon>
        <taxon>Araneidae</taxon>
        <taxon>Argiope</taxon>
    </lineage>
</organism>
<reference evidence="2" key="2">
    <citation type="submission" date="2020-06" db="EMBL/GenBank/DDBJ databases">
        <authorList>
            <person name="Sheffer M."/>
        </authorList>
    </citation>
    <scope>NUCLEOTIDE SEQUENCE</scope>
</reference>
<protein>
    <submittedName>
        <fullName evidence="2">Uncharacterized protein</fullName>
    </submittedName>
</protein>
<keyword evidence="3" id="KW-1185">Reference proteome</keyword>
<feature type="chain" id="PRO_5035897418" evidence="1">
    <location>
        <begin position="20"/>
        <end position="66"/>
    </location>
</feature>
<evidence type="ECO:0000313" key="3">
    <source>
        <dbReference type="Proteomes" id="UP000807504"/>
    </source>
</evidence>
<feature type="signal peptide" evidence="1">
    <location>
        <begin position="1"/>
        <end position="19"/>
    </location>
</feature>
<evidence type="ECO:0000313" key="2">
    <source>
        <dbReference type="EMBL" id="KAF8773125.1"/>
    </source>
</evidence>
<name>A0A8T0EKT1_ARGBR</name>
<dbReference type="AlphaFoldDB" id="A0A8T0EKT1"/>
<comment type="caution">
    <text evidence="2">The sequence shown here is derived from an EMBL/GenBank/DDBJ whole genome shotgun (WGS) entry which is preliminary data.</text>
</comment>
<dbReference type="Proteomes" id="UP000807504">
    <property type="component" value="Unassembled WGS sequence"/>
</dbReference>
<dbReference type="EMBL" id="JABXBU010002227">
    <property type="protein sequence ID" value="KAF8773125.1"/>
    <property type="molecule type" value="Genomic_DNA"/>
</dbReference>
<gene>
    <name evidence="2" type="ORF">HNY73_015809</name>
</gene>
<sequence>MMTFHHFLFIFRNLGTARGGGMANQKQDAAGMTRATGGFLCLRLEHYLGDEEARYLGDSWNENQGR</sequence>
<keyword evidence="1" id="KW-0732">Signal</keyword>
<accession>A0A8T0EKT1</accession>